<organism evidence="15 16">
    <name type="scientific">Thermovibrio ammonificans (strain DSM 15698 / JCM 12110 / HB-1)</name>
    <dbReference type="NCBI Taxonomy" id="648996"/>
    <lineage>
        <taxon>Bacteria</taxon>
        <taxon>Pseudomonadati</taxon>
        <taxon>Aquificota</taxon>
        <taxon>Aquificia</taxon>
        <taxon>Desulfurobacteriales</taxon>
        <taxon>Desulfurobacteriaceae</taxon>
        <taxon>Thermovibrio</taxon>
    </lineage>
</organism>
<dbReference type="InterPro" id="IPR050219">
    <property type="entry name" value="DnaG_primase"/>
</dbReference>
<dbReference type="KEGG" id="tam:Theam_0724"/>
<dbReference type="SMART" id="SM00400">
    <property type="entry name" value="ZnF_CHCC"/>
    <property type="match status" value="1"/>
</dbReference>
<keyword evidence="9" id="KW-0460">Magnesium</keyword>
<keyword evidence="10 12" id="KW-0238">DNA-binding</keyword>
<keyword evidence="11 12" id="KW-0804">Transcription</keyword>
<dbReference type="GO" id="GO:1990077">
    <property type="term" value="C:primosome complex"/>
    <property type="evidence" value="ECO:0007669"/>
    <property type="project" value="UniProtKB-KW"/>
</dbReference>
<dbReference type="InterPro" id="IPR006171">
    <property type="entry name" value="TOPRIM_dom"/>
</dbReference>
<evidence type="ECO:0000256" key="6">
    <source>
        <dbReference type="ARBA" id="ARBA00022723"/>
    </source>
</evidence>
<dbReference type="CDD" id="cd03364">
    <property type="entry name" value="TOPRIM_DnaG_primases"/>
    <property type="match status" value="1"/>
</dbReference>
<evidence type="ECO:0000313" key="15">
    <source>
        <dbReference type="EMBL" id="ADU96691.1"/>
    </source>
</evidence>
<keyword evidence="2 12" id="KW-0639">Primosome</keyword>
<evidence type="ECO:0000256" key="3">
    <source>
        <dbReference type="ARBA" id="ARBA00022679"/>
    </source>
</evidence>
<dbReference type="InterPro" id="IPR013264">
    <property type="entry name" value="DNAG_N"/>
</dbReference>
<comment type="catalytic activity">
    <reaction evidence="12">
        <text>ssDNA + n NTP = ssDNA/pppN(pN)n-1 hybrid + (n-1) diphosphate.</text>
        <dbReference type="EC" id="2.7.7.101"/>
    </reaction>
</comment>
<comment type="subunit">
    <text evidence="12">Monomer. Interacts with DnaB.</text>
</comment>
<dbReference type="HAMAP" id="MF_00974">
    <property type="entry name" value="DNA_primase_DnaG"/>
    <property type="match status" value="1"/>
</dbReference>
<evidence type="ECO:0000259" key="14">
    <source>
        <dbReference type="PROSITE" id="PS50880"/>
    </source>
</evidence>
<dbReference type="GO" id="GO:0006269">
    <property type="term" value="P:DNA replication, synthesis of primer"/>
    <property type="evidence" value="ECO:0007669"/>
    <property type="project" value="UniProtKB-UniRule"/>
</dbReference>
<dbReference type="OrthoDB" id="9803773at2"/>
<evidence type="ECO:0000256" key="12">
    <source>
        <dbReference type="HAMAP-Rule" id="MF_00974"/>
    </source>
</evidence>
<evidence type="ECO:0000256" key="1">
    <source>
        <dbReference type="ARBA" id="ARBA00022478"/>
    </source>
</evidence>
<keyword evidence="7 12" id="KW-0863">Zinc-finger</keyword>
<dbReference type="SMART" id="SM00493">
    <property type="entry name" value="TOPRIM"/>
    <property type="match status" value="1"/>
</dbReference>
<keyword evidence="16" id="KW-1185">Reference proteome</keyword>
<dbReference type="GO" id="GO:0000428">
    <property type="term" value="C:DNA-directed RNA polymerase complex"/>
    <property type="evidence" value="ECO:0007669"/>
    <property type="project" value="UniProtKB-KW"/>
</dbReference>
<comment type="domain">
    <text evidence="12">Contains an N-terminal zinc-binding domain, a central core domain that contains the primase activity, and a C-terminal DnaB-binding domain.</text>
</comment>
<dbReference type="SUPFAM" id="SSF57783">
    <property type="entry name" value="Zinc beta-ribbon"/>
    <property type="match status" value="1"/>
</dbReference>
<evidence type="ECO:0000256" key="11">
    <source>
        <dbReference type="ARBA" id="ARBA00023163"/>
    </source>
</evidence>
<keyword evidence="5 12" id="KW-0235">DNA replication</keyword>
<dbReference type="NCBIfam" id="TIGR01391">
    <property type="entry name" value="dnaG"/>
    <property type="match status" value="1"/>
</dbReference>
<dbReference type="GO" id="GO:0003677">
    <property type="term" value="F:DNA binding"/>
    <property type="evidence" value="ECO:0007669"/>
    <property type="project" value="UniProtKB-KW"/>
</dbReference>
<keyword evidence="1 12" id="KW-0240">DNA-directed RNA polymerase</keyword>
<evidence type="ECO:0000256" key="5">
    <source>
        <dbReference type="ARBA" id="ARBA00022705"/>
    </source>
</evidence>
<comment type="function">
    <text evidence="12">RNA polymerase that catalyzes the synthesis of short RNA molecules used as primers for DNA polymerase during DNA replication.</text>
</comment>
<evidence type="ECO:0000256" key="7">
    <source>
        <dbReference type="ARBA" id="ARBA00022771"/>
    </source>
</evidence>
<dbReference type="EMBL" id="CP002444">
    <property type="protein sequence ID" value="ADU96691.1"/>
    <property type="molecule type" value="Genomic_DNA"/>
</dbReference>
<gene>
    <name evidence="12" type="primary">dnaG</name>
    <name evidence="15" type="ordered locus">Theam_0724</name>
</gene>
<evidence type="ECO:0000256" key="4">
    <source>
        <dbReference type="ARBA" id="ARBA00022695"/>
    </source>
</evidence>
<dbReference type="Pfam" id="PF01807">
    <property type="entry name" value="Zn_ribbon_DnaG"/>
    <property type="match status" value="1"/>
</dbReference>
<dbReference type="GO" id="GO:0005737">
    <property type="term" value="C:cytoplasm"/>
    <property type="evidence" value="ECO:0007669"/>
    <property type="project" value="TreeGrafter"/>
</dbReference>
<keyword evidence="6 12" id="KW-0479">Metal-binding</keyword>
<evidence type="ECO:0000256" key="13">
    <source>
        <dbReference type="PIRSR" id="PIRSR002811-1"/>
    </source>
</evidence>
<dbReference type="Proteomes" id="UP000006362">
    <property type="component" value="Chromosome"/>
</dbReference>
<name>E8T6A7_THEA1</name>
<dbReference type="GO" id="GO:0003899">
    <property type="term" value="F:DNA-directed RNA polymerase activity"/>
    <property type="evidence" value="ECO:0007669"/>
    <property type="project" value="UniProtKB-UniRule"/>
</dbReference>
<dbReference type="Pfam" id="PF08275">
    <property type="entry name" value="DNAG_N"/>
    <property type="match status" value="1"/>
</dbReference>
<evidence type="ECO:0000313" key="16">
    <source>
        <dbReference type="Proteomes" id="UP000006362"/>
    </source>
</evidence>
<dbReference type="InterPro" id="IPR002694">
    <property type="entry name" value="Znf_CHC2"/>
</dbReference>
<evidence type="ECO:0000256" key="10">
    <source>
        <dbReference type="ARBA" id="ARBA00023125"/>
    </source>
</evidence>
<reference evidence="15" key="1">
    <citation type="submission" date="2011-01" db="EMBL/GenBank/DDBJ databases">
        <title>Complete sequence of chromosome of Thermovibrio ammonificans HB-1.</title>
        <authorList>
            <consortium name="US DOE Joint Genome Institute"/>
            <person name="Lucas S."/>
            <person name="Copeland A."/>
            <person name="Lapidus A."/>
            <person name="Cheng J.-F."/>
            <person name="Goodwin L."/>
            <person name="Pitluck S."/>
            <person name="Davenport K."/>
            <person name="Detter J.C."/>
            <person name="Han C."/>
            <person name="Tapia R."/>
            <person name="Land M."/>
            <person name="Hauser L."/>
            <person name="Kyrpides N."/>
            <person name="Ivanova N."/>
            <person name="Ovchinnikova G."/>
            <person name="Vetriani C."/>
            <person name="Woyke T."/>
        </authorList>
    </citation>
    <scope>NUCLEOTIDE SEQUENCE [LARGE SCALE GENOMIC DNA]</scope>
    <source>
        <strain evidence="15">HB-1</strain>
    </source>
</reference>
<evidence type="ECO:0000256" key="2">
    <source>
        <dbReference type="ARBA" id="ARBA00022515"/>
    </source>
</evidence>
<evidence type="ECO:0000256" key="8">
    <source>
        <dbReference type="ARBA" id="ARBA00022833"/>
    </source>
</evidence>
<protein>
    <recommendedName>
        <fullName evidence="12">DNA primase</fullName>
        <ecNumber evidence="12">2.7.7.101</ecNumber>
    </recommendedName>
</protein>
<sequence>MGSLKVSHSFVQELLSRVDIVDIVSHYIDLKQSGRNFKALCPFHPEKTPSFVVSPEKQIFKCFGCGVGGNAITFVEKYENLPFWEAVKRVAEIAGIELPKDAFREDSKELHLEETAYRVAKYFNSKLETVLNYLKERGISKETADRFLLGYAPPGYLRELNLKREEAELLGLVGKNGKEFFKGRLIIPIFNHSGKVVSFAGRVLNGGDGAPKYINGPETELFKKSNLLYGFYQAKEEVLRKREIIVVEGYFDVISLYQAGVRRAVAPMGTSLTENHARFIKRYSPSPVLLFDADSAGRKATLRAAQIFFSLGCEPRVVQLPDGEDPDSMARSRLPELLALLESPQPFIKWAVAVASALSREQQALFLKEVGQAIAPLERSNPFLYREYLALLAAEFGIDESWLKVRVAVRRQESHDNGISPPLYEKLFIKALVEGKGSLPIEVSPNIFISPVSARLYTLLSSGGTDPVELQLQFPDLADYISELMLLEVTDADINRSLCRVAIKELKRRLKKVKDFSRKVELKRLIFRLERGELEALHTLQTT</sequence>
<dbReference type="InterPro" id="IPR030846">
    <property type="entry name" value="DnaG_bac"/>
</dbReference>
<dbReference type="PANTHER" id="PTHR30313">
    <property type="entry name" value="DNA PRIMASE"/>
    <property type="match status" value="1"/>
</dbReference>
<keyword evidence="4 12" id="KW-0548">Nucleotidyltransferase</keyword>
<dbReference type="InterPro" id="IPR034151">
    <property type="entry name" value="TOPRIM_DnaG_bac"/>
</dbReference>
<dbReference type="Gene3D" id="3.90.580.10">
    <property type="entry name" value="Zinc finger, CHC2-type domain"/>
    <property type="match status" value="1"/>
</dbReference>
<dbReference type="AlphaFoldDB" id="E8T6A7"/>
<dbReference type="SUPFAM" id="SSF56731">
    <property type="entry name" value="DNA primase core"/>
    <property type="match status" value="1"/>
</dbReference>
<dbReference type="InterPro" id="IPR037068">
    <property type="entry name" value="DNA_primase_core_N_sf"/>
</dbReference>
<evidence type="ECO:0000256" key="9">
    <source>
        <dbReference type="ARBA" id="ARBA00022842"/>
    </source>
</evidence>
<dbReference type="STRING" id="648996.Theam_0724"/>
<accession>E8T6A7</accession>
<dbReference type="HOGENOM" id="CLU_013501_3_2_0"/>
<comment type="similarity">
    <text evidence="12">Belongs to the DnaG primase family.</text>
</comment>
<dbReference type="RefSeq" id="WP_013537477.1">
    <property type="nucleotide sequence ID" value="NC_014926.1"/>
</dbReference>
<comment type="cofactor">
    <cofactor evidence="12 13">
        <name>Zn(2+)</name>
        <dbReference type="ChEBI" id="CHEBI:29105"/>
    </cofactor>
    <text evidence="12 13">Binds 1 zinc ion per monomer.</text>
</comment>
<dbReference type="EC" id="2.7.7.101" evidence="12"/>
<dbReference type="PANTHER" id="PTHR30313:SF2">
    <property type="entry name" value="DNA PRIMASE"/>
    <property type="match status" value="1"/>
</dbReference>
<feature type="domain" description="Toprim" evidence="14">
    <location>
        <begin position="242"/>
        <end position="323"/>
    </location>
</feature>
<dbReference type="Gene3D" id="3.90.980.10">
    <property type="entry name" value="DNA primase, catalytic core, N-terminal domain"/>
    <property type="match status" value="1"/>
</dbReference>
<dbReference type="InterPro" id="IPR036977">
    <property type="entry name" value="DNA_primase_Znf_CHC2"/>
</dbReference>
<keyword evidence="3 12" id="KW-0808">Transferase</keyword>
<dbReference type="FunFam" id="3.90.580.10:FF:000001">
    <property type="entry name" value="DNA primase"/>
    <property type="match status" value="1"/>
</dbReference>
<keyword evidence="8 12" id="KW-0862">Zinc</keyword>
<dbReference type="Pfam" id="PF13155">
    <property type="entry name" value="Toprim_2"/>
    <property type="match status" value="1"/>
</dbReference>
<feature type="zinc finger region" description="CHC2-type" evidence="12 13">
    <location>
        <begin position="41"/>
        <end position="65"/>
    </location>
</feature>
<dbReference type="InterPro" id="IPR006295">
    <property type="entry name" value="DNA_primase_DnaG"/>
</dbReference>
<dbReference type="PROSITE" id="PS50880">
    <property type="entry name" value="TOPRIM"/>
    <property type="match status" value="1"/>
</dbReference>
<dbReference type="GO" id="GO:0008270">
    <property type="term" value="F:zinc ion binding"/>
    <property type="evidence" value="ECO:0007669"/>
    <property type="project" value="UniProtKB-UniRule"/>
</dbReference>
<dbReference type="eggNOG" id="COG0358">
    <property type="taxonomic scope" value="Bacteria"/>
</dbReference>
<dbReference type="Gene3D" id="3.40.1360.10">
    <property type="match status" value="1"/>
</dbReference>
<proteinExistence type="inferred from homology"/>